<reference evidence="3" key="1">
    <citation type="journal article" date="2019" name="Int. J. Syst. Evol. Microbiol.">
        <title>The Global Catalogue of Microorganisms (GCM) 10K type strain sequencing project: providing services to taxonomists for standard genome sequencing and annotation.</title>
        <authorList>
            <consortium name="The Broad Institute Genomics Platform"/>
            <consortium name="The Broad Institute Genome Sequencing Center for Infectious Disease"/>
            <person name="Wu L."/>
            <person name="Ma J."/>
        </authorList>
    </citation>
    <scope>NUCLEOTIDE SEQUENCE [LARGE SCALE GENOMIC DNA]</scope>
    <source>
        <strain evidence="3">NBRC 102520</strain>
    </source>
</reference>
<proteinExistence type="predicted"/>
<dbReference type="EMBL" id="BSOW01000041">
    <property type="protein sequence ID" value="GLR91074.1"/>
    <property type="molecule type" value="Genomic_DNA"/>
</dbReference>
<accession>A0ABQ6B9N6</accession>
<evidence type="ECO:0008006" key="4">
    <source>
        <dbReference type="Google" id="ProtNLM"/>
    </source>
</evidence>
<feature type="region of interest" description="Disordered" evidence="1">
    <location>
        <begin position="43"/>
        <end position="62"/>
    </location>
</feature>
<name>A0ABQ6B9N6_9BRAD</name>
<evidence type="ECO:0000256" key="1">
    <source>
        <dbReference type="SAM" id="MobiDB-lite"/>
    </source>
</evidence>
<evidence type="ECO:0000313" key="2">
    <source>
        <dbReference type="EMBL" id="GLR91074.1"/>
    </source>
</evidence>
<keyword evidence="3" id="KW-1185">Reference proteome</keyword>
<organism evidence="2 3">
    <name type="scientific">Bradyrhizobium iriomotense</name>
    <dbReference type="NCBI Taxonomy" id="441950"/>
    <lineage>
        <taxon>Bacteria</taxon>
        <taxon>Pseudomonadati</taxon>
        <taxon>Pseudomonadota</taxon>
        <taxon>Alphaproteobacteria</taxon>
        <taxon>Hyphomicrobiales</taxon>
        <taxon>Nitrobacteraceae</taxon>
        <taxon>Bradyrhizobium</taxon>
    </lineage>
</organism>
<sequence>MLVRLRPEIVALGLIALLLLSAANPGRAVTAEVARKCSALMTKQFPPREPGNPAAGSAKGTGRDQQAFFNKCVANGGKVDDSGSK</sequence>
<protein>
    <recommendedName>
        <fullName evidence="4">Phosphate starvation-inducible protein PsiF</fullName>
    </recommendedName>
</protein>
<evidence type="ECO:0000313" key="3">
    <source>
        <dbReference type="Proteomes" id="UP001156905"/>
    </source>
</evidence>
<dbReference type="Proteomes" id="UP001156905">
    <property type="component" value="Unassembled WGS sequence"/>
</dbReference>
<comment type="caution">
    <text evidence="2">The sequence shown here is derived from an EMBL/GenBank/DDBJ whole genome shotgun (WGS) entry which is preliminary data.</text>
</comment>
<gene>
    <name evidence="2" type="ORF">GCM10007857_77900</name>
</gene>